<evidence type="ECO:0008006" key="3">
    <source>
        <dbReference type="Google" id="ProtNLM"/>
    </source>
</evidence>
<comment type="caution">
    <text evidence="1">The sequence shown here is derived from an EMBL/GenBank/DDBJ whole genome shotgun (WGS) entry which is preliminary data.</text>
</comment>
<dbReference type="EMBL" id="JAKIXB020000006">
    <property type="protein sequence ID" value="KAL1607259.1"/>
    <property type="molecule type" value="Genomic_DNA"/>
</dbReference>
<proteinExistence type="predicted"/>
<dbReference type="PANTHER" id="PTHR33594">
    <property type="entry name" value="SUPERFAMILY HYDROLASE, PUTATIVE (AFU_ORTHOLOGUE AFUA_1G03035)-RELATED"/>
    <property type="match status" value="1"/>
</dbReference>
<dbReference type="PANTHER" id="PTHR33594:SF1">
    <property type="entry name" value="HD_PDEASE DOMAIN-CONTAINING PROTEIN"/>
    <property type="match status" value="1"/>
</dbReference>
<dbReference type="Proteomes" id="UP001521222">
    <property type="component" value="Unassembled WGS sequence"/>
</dbReference>
<reference evidence="1 2" key="1">
    <citation type="submission" date="2024-02" db="EMBL/GenBank/DDBJ databases">
        <title>De novo assembly and annotation of 12 fungi associated with fruit tree decline syndrome in Ontario, Canada.</title>
        <authorList>
            <person name="Sulman M."/>
            <person name="Ellouze W."/>
            <person name="Ilyukhin E."/>
        </authorList>
    </citation>
    <scope>NUCLEOTIDE SEQUENCE [LARGE SCALE GENOMIC DNA]</scope>
    <source>
        <strain evidence="1 2">M97-236</strain>
    </source>
</reference>
<dbReference type="Gene3D" id="1.20.58.1910">
    <property type="match status" value="1"/>
</dbReference>
<organism evidence="1 2">
    <name type="scientific">Nothophoma quercina</name>
    <dbReference type="NCBI Taxonomy" id="749835"/>
    <lineage>
        <taxon>Eukaryota</taxon>
        <taxon>Fungi</taxon>
        <taxon>Dikarya</taxon>
        <taxon>Ascomycota</taxon>
        <taxon>Pezizomycotina</taxon>
        <taxon>Dothideomycetes</taxon>
        <taxon>Pleosporomycetidae</taxon>
        <taxon>Pleosporales</taxon>
        <taxon>Pleosporineae</taxon>
        <taxon>Didymellaceae</taxon>
        <taxon>Nothophoma</taxon>
    </lineage>
</organism>
<dbReference type="Gene3D" id="1.10.472.50">
    <property type="entry name" value="HD-domain/PDEase-like"/>
    <property type="match status" value="1"/>
</dbReference>
<gene>
    <name evidence="1" type="ORF">SLS59_002222</name>
</gene>
<evidence type="ECO:0000313" key="1">
    <source>
        <dbReference type="EMBL" id="KAL1607259.1"/>
    </source>
</evidence>
<evidence type="ECO:0000313" key="2">
    <source>
        <dbReference type="Proteomes" id="UP001521222"/>
    </source>
</evidence>
<keyword evidence="2" id="KW-1185">Reference proteome</keyword>
<accession>A0ABR3RT27</accession>
<protein>
    <recommendedName>
        <fullName evidence="3">HD/PDEase domain-containing protein</fullName>
    </recommendedName>
</protein>
<sequence length="279" mass="31444">MPGLGSMRRRFSSIAKPTSGPSIPPPHNRPDIRLLEPDFFNIDAEDLTWFHKVNLAVRQQMGTLPISHDYMHIQRVTVSAYTLYQNEKNQPFTGKVDPLTIIVAAMVHAMGDILHAEDLAEKQKDYRFRPADSADKAQHIQHNLLFDFLRGLDCPPDVAGPAALIASLVSFNYEVKDKGKIQDHCEAYPALRFVQDADRLDELGCVGIARLVASEKKTILEVVDRMDRRLAHYVGLMKTKSGRKEAEKRWAQMLEFKEGLLGQTDCSVGLKVEGHRKSV</sequence>
<name>A0ABR3RT27_9PLEO</name>
<dbReference type="SUPFAM" id="SSF109604">
    <property type="entry name" value="HD-domain/PDEase-like"/>
    <property type="match status" value="1"/>
</dbReference>